<keyword evidence="1" id="KW-0472">Membrane</keyword>
<reference evidence="2 3" key="1">
    <citation type="submission" date="2019-03" db="EMBL/GenBank/DDBJ databases">
        <authorList>
            <consortium name="Pathogen Informatics"/>
        </authorList>
    </citation>
    <scope>NUCLEOTIDE SEQUENCE [LARGE SCALE GENOMIC DNA]</scope>
    <source>
        <strain evidence="2 3">NCTC12998</strain>
    </source>
</reference>
<dbReference type="Gene3D" id="1.20.1250.20">
    <property type="entry name" value="MFS general substrate transporter like domains"/>
    <property type="match status" value="1"/>
</dbReference>
<sequence length="90" mass="10131">MIERERESASVIPTSARSTLREVLTPAVLMYTLAYFCLTNTLSAINIWTPQILQSFNTGSSNIVIGMLAAIPQFCTIFGMIWWSRRSDRA</sequence>
<gene>
    <name evidence="2" type="ORF">NCTC12998_02874</name>
</gene>
<dbReference type="Proteomes" id="UP000345637">
    <property type="component" value="Unassembled WGS sequence"/>
</dbReference>
<evidence type="ECO:0000256" key="1">
    <source>
        <dbReference type="SAM" id="Phobius"/>
    </source>
</evidence>
<keyword evidence="1" id="KW-1133">Transmembrane helix</keyword>
<organism evidence="2 3">
    <name type="scientific">Raoultella planticola</name>
    <name type="common">Klebsiella planticola</name>
    <dbReference type="NCBI Taxonomy" id="575"/>
    <lineage>
        <taxon>Bacteria</taxon>
        <taxon>Pseudomonadati</taxon>
        <taxon>Pseudomonadota</taxon>
        <taxon>Gammaproteobacteria</taxon>
        <taxon>Enterobacterales</taxon>
        <taxon>Enterobacteriaceae</taxon>
        <taxon>Klebsiella/Raoultella group</taxon>
        <taxon>Raoultella</taxon>
    </lineage>
</organism>
<accession>A0A485AY77</accession>
<protein>
    <submittedName>
        <fullName evidence="2">4-hydroxyphenylacetate permease</fullName>
    </submittedName>
</protein>
<dbReference type="SUPFAM" id="SSF103473">
    <property type="entry name" value="MFS general substrate transporter"/>
    <property type="match status" value="1"/>
</dbReference>
<evidence type="ECO:0000313" key="3">
    <source>
        <dbReference type="Proteomes" id="UP000345637"/>
    </source>
</evidence>
<name>A0A485AY77_RAOPL</name>
<evidence type="ECO:0000313" key="2">
    <source>
        <dbReference type="EMBL" id="VFS65914.1"/>
    </source>
</evidence>
<keyword evidence="1" id="KW-0812">Transmembrane</keyword>
<dbReference type="EMBL" id="CAADJE010000023">
    <property type="protein sequence ID" value="VFS65914.1"/>
    <property type="molecule type" value="Genomic_DNA"/>
</dbReference>
<feature type="transmembrane region" description="Helical" evidence="1">
    <location>
        <begin position="27"/>
        <end position="48"/>
    </location>
</feature>
<feature type="transmembrane region" description="Helical" evidence="1">
    <location>
        <begin position="63"/>
        <end position="83"/>
    </location>
</feature>
<proteinExistence type="predicted"/>
<dbReference type="AlphaFoldDB" id="A0A485AY77"/>
<dbReference type="InterPro" id="IPR036259">
    <property type="entry name" value="MFS_trans_sf"/>
</dbReference>